<keyword evidence="1" id="KW-0732">Signal</keyword>
<dbReference type="InterPro" id="IPR012338">
    <property type="entry name" value="Beta-lactam/transpept-like"/>
</dbReference>
<reference evidence="2 3" key="1">
    <citation type="submission" date="2018-12" db="EMBL/GenBank/DDBJ databases">
        <authorList>
            <consortium name="Pathogen Informatics"/>
        </authorList>
    </citation>
    <scope>NUCLEOTIDE SEQUENCE [LARGE SCALE GENOMIC DNA]</scope>
    <source>
        <strain evidence="2 3">NCTC934</strain>
    </source>
</reference>
<name>A0ABY6TAJ4_9CORY</name>
<keyword evidence="3" id="KW-1185">Reference proteome</keyword>
<evidence type="ECO:0000313" key="3">
    <source>
        <dbReference type="Proteomes" id="UP000280707"/>
    </source>
</evidence>
<sequence>MHGPGYAKCVMKKLAISSLVTALSFVTIPAAQAVSLDSQSVPARTQITVRHDSGATVSTANSHESRPALSLSKIYLGYWVLKYGSVSDKAQVEHMIRYSGDAVASDLDRRYPQAIPSIIQEFGLSETHYTGYWGTTQTSTEDIARFTAEIQHDPIAAPIFAGMATAAPVAADGYRQDFGTDHIPGVWGTKFGWSDDRTIHASVSTGHGFTVAANTYGDAQTHTADVTRGIGNAPAGGSSEAIGARIEHDLNLPEPAQQALRDATRTAADLERQACANANQALAQVSPIRVCK</sequence>
<gene>
    <name evidence="2" type="primary">kup</name>
    <name evidence="2" type="ORF">NCTC934_00097</name>
</gene>
<feature type="chain" id="PRO_5047234039" evidence="1">
    <location>
        <begin position="34"/>
        <end position="292"/>
    </location>
</feature>
<accession>A0ABY6TAJ4</accession>
<evidence type="ECO:0000313" key="2">
    <source>
        <dbReference type="EMBL" id="VEH71846.1"/>
    </source>
</evidence>
<proteinExistence type="predicted"/>
<dbReference type="Gene3D" id="3.40.710.10">
    <property type="entry name" value="DD-peptidase/beta-lactamase superfamily"/>
    <property type="match status" value="1"/>
</dbReference>
<dbReference type="Proteomes" id="UP000280707">
    <property type="component" value="Chromosome"/>
</dbReference>
<protein>
    <submittedName>
        <fullName evidence="2">Potassium uptake system kup</fullName>
    </submittedName>
</protein>
<feature type="signal peptide" evidence="1">
    <location>
        <begin position="1"/>
        <end position="33"/>
    </location>
</feature>
<dbReference type="EMBL" id="LR134408">
    <property type="protein sequence ID" value="VEH71846.1"/>
    <property type="molecule type" value="Genomic_DNA"/>
</dbReference>
<evidence type="ECO:0000256" key="1">
    <source>
        <dbReference type="SAM" id="SignalP"/>
    </source>
</evidence>
<organism evidence="2 3">
    <name type="scientific">Corynebacterium segmentosum</name>
    <dbReference type="NCBI Taxonomy" id="43990"/>
    <lineage>
        <taxon>Bacteria</taxon>
        <taxon>Bacillati</taxon>
        <taxon>Actinomycetota</taxon>
        <taxon>Actinomycetes</taxon>
        <taxon>Mycobacteriales</taxon>
        <taxon>Corynebacteriaceae</taxon>
        <taxon>Corynebacterium</taxon>
    </lineage>
</organism>
<dbReference type="SUPFAM" id="SSF56601">
    <property type="entry name" value="beta-lactamase/transpeptidase-like"/>
    <property type="match status" value="1"/>
</dbReference>